<gene>
    <name evidence="2" type="ORF">UFOPK3376_01859</name>
</gene>
<evidence type="ECO:0000256" key="1">
    <source>
        <dbReference type="SAM" id="MobiDB-lite"/>
    </source>
</evidence>
<feature type="region of interest" description="Disordered" evidence="1">
    <location>
        <begin position="1"/>
        <end position="33"/>
    </location>
</feature>
<sequence length="201" mass="21063">MPIHAEAHFMSPTGTVQEDTTMHSSSASGQPRTGHTSVALRVLAIVALAVGLGSCSSTTKASSSSERIITVTHAEVPKATIIDNGDTGPSVGDVRLWHFDGQTDTGDVVNTDWIMTTTAVDMPAVDVETRITTGVFRFGDLADQIILQGVGLYPAKGATLKVSSSVVRSIIGGSGKYAGASGWVESTHLDDGTWTHVFHLQ</sequence>
<evidence type="ECO:0000313" key="2">
    <source>
        <dbReference type="EMBL" id="CAB4883877.1"/>
    </source>
</evidence>
<feature type="compositionally biased region" description="Polar residues" evidence="1">
    <location>
        <begin position="12"/>
        <end position="33"/>
    </location>
</feature>
<accession>A0A6J7EKF7</accession>
<dbReference type="AlphaFoldDB" id="A0A6J7EKF7"/>
<proteinExistence type="predicted"/>
<organism evidence="2">
    <name type="scientific">freshwater metagenome</name>
    <dbReference type="NCBI Taxonomy" id="449393"/>
    <lineage>
        <taxon>unclassified sequences</taxon>
        <taxon>metagenomes</taxon>
        <taxon>ecological metagenomes</taxon>
    </lineage>
</organism>
<dbReference type="EMBL" id="CAFBLP010000047">
    <property type="protein sequence ID" value="CAB4883877.1"/>
    <property type="molecule type" value="Genomic_DNA"/>
</dbReference>
<protein>
    <submittedName>
        <fullName evidence="2">Unannotated protein</fullName>
    </submittedName>
</protein>
<name>A0A6J7EKF7_9ZZZZ</name>
<reference evidence="2" key="1">
    <citation type="submission" date="2020-05" db="EMBL/GenBank/DDBJ databases">
        <authorList>
            <person name="Chiriac C."/>
            <person name="Salcher M."/>
            <person name="Ghai R."/>
            <person name="Kavagutti S V."/>
        </authorList>
    </citation>
    <scope>NUCLEOTIDE SEQUENCE</scope>
</reference>